<keyword evidence="4" id="KW-1185">Reference proteome</keyword>
<organism evidence="3 4">
    <name type="scientific">Hufsiella arboris</name>
    <dbReference type="NCBI Taxonomy" id="2695275"/>
    <lineage>
        <taxon>Bacteria</taxon>
        <taxon>Pseudomonadati</taxon>
        <taxon>Bacteroidota</taxon>
        <taxon>Sphingobacteriia</taxon>
        <taxon>Sphingobacteriales</taxon>
        <taxon>Sphingobacteriaceae</taxon>
        <taxon>Hufsiella</taxon>
    </lineage>
</organism>
<feature type="region of interest" description="Disordered" evidence="1">
    <location>
        <begin position="177"/>
        <end position="197"/>
    </location>
</feature>
<name>A0A7K1YEN5_9SPHI</name>
<feature type="domain" description="DUF4468" evidence="2">
    <location>
        <begin position="36"/>
        <end position="119"/>
    </location>
</feature>
<evidence type="ECO:0000259" key="2">
    <source>
        <dbReference type="Pfam" id="PF14730"/>
    </source>
</evidence>
<protein>
    <recommendedName>
        <fullName evidence="2">DUF4468 domain-containing protein</fullName>
    </recommendedName>
</protein>
<dbReference type="Pfam" id="PF14730">
    <property type="entry name" value="DUF4468"/>
    <property type="match status" value="1"/>
</dbReference>
<sequence length="197" mass="22376">MKQTVIFFFFLAISICAMGQKQTLPIDEQGKYTLFEVVNKPGLNVDSLSLRAKSFFKSSGYKTLKLENLQGDSIYSAKGKFMVTKAVSGIGHPSGDVDYKLVLELRNGKYRYKITDFVYTEYERDRYANFVPGTVKTPLETPPGKLNKSEWENTMNSVTIQAKKLAQSLKTFINNPVNTNTKKQADKKTEKVETDKW</sequence>
<evidence type="ECO:0000313" key="3">
    <source>
        <dbReference type="EMBL" id="MXV53066.1"/>
    </source>
</evidence>
<dbReference type="Proteomes" id="UP000466586">
    <property type="component" value="Unassembled WGS sequence"/>
</dbReference>
<evidence type="ECO:0000256" key="1">
    <source>
        <dbReference type="SAM" id="MobiDB-lite"/>
    </source>
</evidence>
<comment type="caution">
    <text evidence="3">The sequence shown here is derived from an EMBL/GenBank/DDBJ whole genome shotgun (WGS) entry which is preliminary data.</text>
</comment>
<reference evidence="3 4" key="1">
    <citation type="submission" date="2019-11" db="EMBL/GenBank/DDBJ databases">
        <title>Pedobacter sp. HMF7647 Genome sequencing and assembly.</title>
        <authorList>
            <person name="Kang H."/>
            <person name="Kim H."/>
            <person name="Joh K."/>
        </authorList>
    </citation>
    <scope>NUCLEOTIDE SEQUENCE [LARGE SCALE GENOMIC DNA]</scope>
    <source>
        <strain evidence="3 4">HMF7647</strain>
    </source>
</reference>
<dbReference type="InterPro" id="IPR027823">
    <property type="entry name" value="DUF4468"/>
</dbReference>
<dbReference type="AlphaFoldDB" id="A0A7K1YEN5"/>
<dbReference type="RefSeq" id="WP_160846246.1">
    <property type="nucleotide sequence ID" value="NZ_WVHT01000013.1"/>
</dbReference>
<accession>A0A7K1YEN5</accession>
<feature type="compositionally biased region" description="Basic and acidic residues" evidence="1">
    <location>
        <begin position="183"/>
        <end position="197"/>
    </location>
</feature>
<evidence type="ECO:0000313" key="4">
    <source>
        <dbReference type="Proteomes" id="UP000466586"/>
    </source>
</evidence>
<proteinExistence type="predicted"/>
<gene>
    <name evidence="3" type="ORF">GS399_19015</name>
</gene>
<dbReference type="EMBL" id="WVHT01000013">
    <property type="protein sequence ID" value="MXV53066.1"/>
    <property type="molecule type" value="Genomic_DNA"/>
</dbReference>